<keyword evidence="1" id="KW-1133">Transmembrane helix</keyword>
<gene>
    <name evidence="2" type="ORF">PABY_04130</name>
</gene>
<organism evidence="2 3">
    <name type="scientific">Pyrodictium abyssi</name>
    <dbReference type="NCBI Taxonomy" id="54256"/>
    <lineage>
        <taxon>Archaea</taxon>
        <taxon>Thermoproteota</taxon>
        <taxon>Thermoprotei</taxon>
        <taxon>Desulfurococcales</taxon>
        <taxon>Pyrodictiaceae</taxon>
        <taxon>Pyrodictium</taxon>
    </lineage>
</organism>
<sequence>MTAHIPPISVSPYRLLVALSITLIVNIPFGYWRAYAKRNRRRFEWFLAVHAPVPLIAVLRKWSVVSLSIEHIAVIALFVVMYFIGQRLGGKIHVRLASSGCIEAGRNLVQDILRVYRVASSCKIQ</sequence>
<evidence type="ECO:0000313" key="2">
    <source>
        <dbReference type="EMBL" id="BES80846.1"/>
    </source>
</evidence>
<feature type="transmembrane region" description="Helical" evidence="1">
    <location>
        <begin position="12"/>
        <end position="31"/>
    </location>
</feature>
<evidence type="ECO:0000313" key="3">
    <source>
        <dbReference type="Proteomes" id="UP001341135"/>
    </source>
</evidence>
<keyword evidence="1" id="KW-0812">Transmembrane</keyword>
<dbReference type="EMBL" id="AP028907">
    <property type="protein sequence ID" value="BES80846.1"/>
    <property type="molecule type" value="Genomic_DNA"/>
</dbReference>
<proteinExistence type="predicted"/>
<dbReference type="Proteomes" id="UP001341135">
    <property type="component" value="Chromosome"/>
</dbReference>
<accession>A0ABM8ITF9</accession>
<feature type="transmembrane region" description="Helical" evidence="1">
    <location>
        <begin position="65"/>
        <end position="85"/>
    </location>
</feature>
<keyword evidence="3" id="KW-1185">Reference proteome</keyword>
<reference evidence="2 3" key="1">
    <citation type="submission" date="2023-09" db="EMBL/GenBank/DDBJ databases">
        <title>Pyrofollis japonicus gen. nov. sp. nov., a novel member of the family Pyrodictiaceae isolated from the Iheya North hydrothermal field.</title>
        <authorList>
            <person name="Miyazaki U."/>
            <person name="Sanari M."/>
            <person name="Tame A."/>
            <person name="Kitajima M."/>
            <person name="Okamoto A."/>
            <person name="Sawayama S."/>
            <person name="Miyazaki J."/>
            <person name="Takai K."/>
            <person name="Nakagawa S."/>
        </authorList>
    </citation>
    <scope>NUCLEOTIDE SEQUENCE [LARGE SCALE GENOMIC DNA]</scope>
    <source>
        <strain evidence="2 3">AV2</strain>
    </source>
</reference>
<name>A0ABM8ITF9_9CREN</name>
<dbReference type="GeneID" id="89288446"/>
<protein>
    <submittedName>
        <fullName evidence="2">Uncharacterized protein</fullName>
    </submittedName>
</protein>
<evidence type="ECO:0000256" key="1">
    <source>
        <dbReference type="SAM" id="Phobius"/>
    </source>
</evidence>
<dbReference type="RefSeq" id="WP_338251426.1">
    <property type="nucleotide sequence ID" value="NZ_AP028907.1"/>
</dbReference>
<keyword evidence="1" id="KW-0472">Membrane</keyword>